<protein>
    <recommendedName>
        <fullName evidence="5">PiggyBac transposable element-derived protein domain-containing protein</fullName>
    </recommendedName>
</protein>
<accession>A0A2P4YFR9</accession>
<dbReference type="Proteomes" id="UP000237271">
    <property type="component" value="Unassembled WGS sequence"/>
</dbReference>
<gene>
    <name evidence="3" type="ORF">PHPALM_6094</name>
</gene>
<evidence type="ECO:0008006" key="5">
    <source>
        <dbReference type="Google" id="ProtNLM"/>
    </source>
</evidence>
<feature type="signal peptide" evidence="2">
    <location>
        <begin position="1"/>
        <end position="19"/>
    </location>
</feature>
<keyword evidence="4" id="KW-1185">Reference proteome</keyword>
<dbReference type="OrthoDB" id="122438at2759"/>
<name>A0A2P4YFR9_9STRA</name>
<dbReference type="EMBL" id="NCKW01003408">
    <property type="protein sequence ID" value="POM76646.1"/>
    <property type="molecule type" value="Genomic_DNA"/>
</dbReference>
<keyword evidence="2" id="KW-0732">Signal</keyword>
<evidence type="ECO:0000313" key="4">
    <source>
        <dbReference type="Proteomes" id="UP000237271"/>
    </source>
</evidence>
<organism evidence="3 4">
    <name type="scientific">Phytophthora palmivora</name>
    <dbReference type="NCBI Taxonomy" id="4796"/>
    <lineage>
        <taxon>Eukaryota</taxon>
        <taxon>Sar</taxon>
        <taxon>Stramenopiles</taxon>
        <taxon>Oomycota</taxon>
        <taxon>Peronosporomycetes</taxon>
        <taxon>Peronosporales</taxon>
        <taxon>Peronosporaceae</taxon>
        <taxon>Phytophthora</taxon>
    </lineage>
</organism>
<evidence type="ECO:0000256" key="1">
    <source>
        <dbReference type="SAM" id="MobiDB-lite"/>
    </source>
</evidence>
<evidence type="ECO:0000256" key="2">
    <source>
        <dbReference type="SAM" id="SignalP"/>
    </source>
</evidence>
<proteinExistence type="predicted"/>
<feature type="chain" id="PRO_5015157362" description="PiggyBac transposable element-derived protein domain-containing protein" evidence="2">
    <location>
        <begin position="20"/>
        <end position="311"/>
    </location>
</feature>
<comment type="caution">
    <text evidence="3">The sequence shown here is derived from an EMBL/GenBank/DDBJ whole genome shotgun (WGS) entry which is preliminary data.</text>
</comment>
<evidence type="ECO:0000313" key="3">
    <source>
        <dbReference type="EMBL" id="POM76646.1"/>
    </source>
</evidence>
<reference evidence="3 4" key="1">
    <citation type="journal article" date="2017" name="Genome Biol. Evol.">
        <title>Phytophthora megakarya and P. palmivora, closely related causal agents of cacao black pod rot, underwent increases in genome sizes and gene numbers by different mechanisms.</title>
        <authorList>
            <person name="Ali S.S."/>
            <person name="Shao J."/>
            <person name="Lary D.J."/>
            <person name="Kronmiller B."/>
            <person name="Shen D."/>
            <person name="Strem M.D."/>
            <person name="Amoako-Attah I."/>
            <person name="Akrofi A.Y."/>
            <person name="Begoude B.A."/>
            <person name="Ten Hoopen G.M."/>
            <person name="Coulibaly K."/>
            <person name="Kebe B.I."/>
            <person name="Melnick R.L."/>
            <person name="Guiltinan M.J."/>
            <person name="Tyler B.M."/>
            <person name="Meinhardt L.W."/>
            <person name="Bailey B.A."/>
        </authorList>
    </citation>
    <scope>NUCLEOTIDE SEQUENCE [LARGE SCALE GENOMIC DNA]</scope>
    <source>
        <strain evidence="4">sbr112.9</strain>
    </source>
</reference>
<dbReference type="PANTHER" id="PTHR46599:SF3">
    <property type="entry name" value="PIGGYBAC TRANSPOSABLE ELEMENT-DERIVED PROTEIN 4"/>
    <property type="match status" value="1"/>
</dbReference>
<dbReference type="PANTHER" id="PTHR46599">
    <property type="entry name" value="PIGGYBAC TRANSPOSABLE ELEMENT-DERIVED PROTEIN 4"/>
    <property type="match status" value="1"/>
</dbReference>
<feature type="region of interest" description="Disordered" evidence="1">
    <location>
        <begin position="180"/>
        <end position="200"/>
    </location>
</feature>
<dbReference type="AlphaFoldDB" id="A0A2P4YFR9"/>
<sequence length="311" mass="34644">MRFHSIGTVMIFLVGFSEHIIPKGAKGDAKKPLVQLPMHAGQSKLVPNVKVLKWWDNRPGVGSWIALSGGLKVANKKKLHALESSKIITPTATKAIRSSNHVLYMTSPDTAVRFKKYYKRLFLGFVDLVIVNAFISSQLNKPMVSHIDFLKQLHLGLCQPSESYTWPKFDDVEAALGGIFDPHASQNGGQEERQQGGQPKKLTASLLEAIHCCVAALASWRPTPSRQEKQNITGLIVQQGEARVGRSSLANKTSRENRKIRVRTAAEGCEYADEEGEVWSARKPRRGPVTSSNQLLREELCLRTYLPSFWC</sequence>